<dbReference type="InterPro" id="IPR050351">
    <property type="entry name" value="BphY/WalK/GraS-like"/>
</dbReference>
<dbReference type="InterPro" id="IPR036890">
    <property type="entry name" value="HATPase_C_sf"/>
</dbReference>
<evidence type="ECO:0000256" key="3">
    <source>
        <dbReference type="ARBA" id="ARBA00012438"/>
    </source>
</evidence>
<dbReference type="SUPFAM" id="SSF47384">
    <property type="entry name" value="Homodimeric domain of signal transducing histidine kinase"/>
    <property type="match status" value="1"/>
</dbReference>
<evidence type="ECO:0000256" key="2">
    <source>
        <dbReference type="ARBA" id="ARBA00004236"/>
    </source>
</evidence>
<keyword evidence="7" id="KW-0808">Transferase</keyword>
<dbReference type="InterPro" id="IPR005467">
    <property type="entry name" value="His_kinase_dom"/>
</dbReference>
<evidence type="ECO:0000256" key="9">
    <source>
        <dbReference type="ARBA" id="ARBA00022741"/>
    </source>
</evidence>
<evidence type="ECO:0000256" key="13">
    <source>
        <dbReference type="ARBA" id="ARBA00023012"/>
    </source>
</evidence>
<keyword evidence="14" id="KW-0472">Membrane</keyword>
<dbReference type="Pfam" id="PF02518">
    <property type="entry name" value="HATPase_c"/>
    <property type="match status" value="1"/>
</dbReference>
<dbReference type="EMBL" id="CP063982">
    <property type="protein sequence ID" value="UOD51517.1"/>
    <property type="molecule type" value="Genomic_DNA"/>
</dbReference>
<keyword evidence="12 14" id="KW-1133">Transmembrane helix</keyword>
<dbReference type="RefSeq" id="WP_369810232.1">
    <property type="nucleotide sequence ID" value="NZ_CP063982.1"/>
</dbReference>
<dbReference type="InterPro" id="IPR036097">
    <property type="entry name" value="HisK_dim/P_sf"/>
</dbReference>
<dbReference type="Proteomes" id="UP000831607">
    <property type="component" value="Chromosome"/>
</dbReference>
<feature type="domain" description="Histidine kinase" evidence="15">
    <location>
        <begin position="211"/>
        <end position="428"/>
    </location>
</feature>
<dbReference type="Gene3D" id="3.30.450.20">
    <property type="entry name" value="PAS domain"/>
    <property type="match status" value="1"/>
</dbReference>
<dbReference type="SUPFAM" id="SSF55874">
    <property type="entry name" value="ATPase domain of HSP90 chaperone/DNA topoisomerase II/histidine kinase"/>
    <property type="match status" value="1"/>
</dbReference>
<dbReference type="Pfam" id="PF00989">
    <property type="entry name" value="PAS"/>
    <property type="match status" value="1"/>
</dbReference>
<organism evidence="16 17">
    <name type="scientific">Orrella daihaiensis</name>
    <dbReference type="NCBI Taxonomy" id="2782176"/>
    <lineage>
        <taxon>Bacteria</taxon>
        <taxon>Pseudomonadati</taxon>
        <taxon>Pseudomonadota</taxon>
        <taxon>Betaproteobacteria</taxon>
        <taxon>Burkholderiales</taxon>
        <taxon>Alcaligenaceae</taxon>
        <taxon>Orrella</taxon>
    </lineage>
</organism>
<accession>A0ABY4AR68</accession>
<dbReference type="Pfam" id="PF00512">
    <property type="entry name" value="HisKA"/>
    <property type="match status" value="1"/>
</dbReference>
<dbReference type="EC" id="2.7.13.3" evidence="3"/>
<keyword evidence="17" id="KW-1185">Reference proteome</keyword>
<evidence type="ECO:0000256" key="10">
    <source>
        <dbReference type="ARBA" id="ARBA00022777"/>
    </source>
</evidence>
<dbReference type="Pfam" id="PF11808">
    <property type="entry name" value="PhoR"/>
    <property type="match status" value="1"/>
</dbReference>
<sequence length="433" mass="48812">MQWRKTLWWFVFSLIAATAIYLVWGSNLGWIVMGIGFGGLTTWRRYQAARVATWLKSARDQTPPEDVGPWTDVVRQLEHNLHLQNELLAQAQETSDAVMAAAQALPVGVIALDQSLSIIWFNKSARQQLNLNEQADLGSNLLHLIRQPEFLRYARQRAWPDPIIIKTHQGNQDKLMMMQFVVYAREQRLLITRDLTQIDKLETTRRDFVANVSHELRTPLTVLAGFVETISEAPAGALTEEQTQHYFGLMREQAKRMQSIVSDLLTLSNLETSPEAEQVTVNVTEMLNGLRQQVEALSAGRHQFEWDIESGLNLLGAPSELTSAFANLLTNAVRYTPDKGTIYVKWMSESDGARFSVQDTGIGIAAEHIPRLSERFYRVDRSRSRAAGGTGLGLAITKHIAMRHDAELQIQSRLQQGSTFSLVFAQSRLTRAT</sequence>
<dbReference type="PANTHER" id="PTHR45453">
    <property type="entry name" value="PHOSPHATE REGULON SENSOR PROTEIN PHOR"/>
    <property type="match status" value="1"/>
</dbReference>
<dbReference type="PROSITE" id="PS50109">
    <property type="entry name" value="HIS_KIN"/>
    <property type="match status" value="1"/>
</dbReference>
<evidence type="ECO:0000313" key="17">
    <source>
        <dbReference type="Proteomes" id="UP000831607"/>
    </source>
</evidence>
<dbReference type="InterPro" id="IPR014310">
    <property type="entry name" value="Sig_transdc_His_kinase_PhoR"/>
</dbReference>
<dbReference type="SUPFAM" id="SSF55785">
    <property type="entry name" value="PYP-like sensor domain (PAS domain)"/>
    <property type="match status" value="1"/>
</dbReference>
<evidence type="ECO:0000256" key="8">
    <source>
        <dbReference type="ARBA" id="ARBA00022692"/>
    </source>
</evidence>
<evidence type="ECO:0000256" key="12">
    <source>
        <dbReference type="ARBA" id="ARBA00022989"/>
    </source>
</evidence>
<feature type="transmembrane region" description="Helical" evidence="14">
    <location>
        <begin position="7"/>
        <end position="24"/>
    </location>
</feature>
<evidence type="ECO:0000256" key="4">
    <source>
        <dbReference type="ARBA" id="ARBA00022448"/>
    </source>
</evidence>
<proteinExistence type="predicted"/>
<dbReference type="SMART" id="SM00387">
    <property type="entry name" value="HATPase_c"/>
    <property type="match status" value="1"/>
</dbReference>
<dbReference type="GO" id="GO:0016301">
    <property type="term" value="F:kinase activity"/>
    <property type="evidence" value="ECO:0007669"/>
    <property type="project" value="UniProtKB-KW"/>
</dbReference>
<comment type="catalytic activity">
    <reaction evidence="1">
        <text>ATP + protein L-histidine = ADP + protein N-phospho-L-histidine.</text>
        <dbReference type="EC" id="2.7.13.3"/>
    </reaction>
</comment>
<dbReference type="InterPro" id="IPR021766">
    <property type="entry name" value="PhoR_N"/>
</dbReference>
<keyword evidence="13" id="KW-0902">Two-component regulatory system</keyword>
<dbReference type="Gene3D" id="1.10.287.130">
    <property type="match status" value="1"/>
</dbReference>
<evidence type="ECO:0000256" key="11">
    <source>
        <dbReference type="ARBA" id="ARBA00022840"/>
    </source>
</evidence>
<dbReference type="InterPro" id="IPR004358">
    <property type="entry name" value="Sig_transdc_His_kin-like_C"/>
</dbReference>
<dbReference type="InterPro" id="IPR003661">
    <property type="entry name" value="HisK_dim/P_dom"/>
</dbReference>
<dbReference type="SMART" id="SM00388">
    <property type="entry name" value="HisKA"/>
    <property type="match status" value="1"/>
</dbReference>
<keyword evidence="10 16" id="KW-0418">Kinase</keyword>
<evidence type="ECO:0000256" key="7">
    <source>
        <dbReference type="ARBA" id="ARBA00022679"/>
    </source>
</evidence>
<evidence type="ECO:0000256" key="1">
    <source>
        <dbReference type="ARBA" id="ARBA00000085"/>
    </source>
</evidence>
<dbReference type="NCBIfam" id="TIGR02966">
    <property type="entry name" value="phoR_proteo"/>
    <property type="match status" value="1"/>
</dbReference>
<dbReference type="CDD" id="cd00082">
    <property type="entry name" value="HisKA"/>
    <property type="match status" value="1"/>
</dbReference>
<dbReference type="InterPro" id="IPR003594">
    <property type="entry name" value="HATPase_dom"/>
</dbReference>
<keyword evidence="6" id="KW-0597">Phosphoprotein</keyword>
<evidence type="ECO:0000256" key="14">
    <source>
        <dbReference type="SAM" id="Phobius"/>
    </source>
</evidence>
<keyword evidence="9" id="KW-0547">Nucleotide-binding</keyword>
<reference evidence="16 17" key="1">
    <citation type="submission" date="2020-11" db="EMBL/GenBank/DDBJ databases">
        <title>Algicoccus daihaiensis sp.nov., isolated from Daihai Lake in Inner Mongolia.</title>
        <authorList>
            <person name="Kai J."/>
        </authorList>
    </citation>
    <scope>NUCLEOTIDE SEQUENCE [LARGE SCALE GENOMIC DNA]</scope>
    <source>
        <strain evidence="17">f23</strain>
    </source>
</reference>
<evidence type="ECO:0000313" key="16">
    <source>
        <dbReference type="EMBL" id="UOD51517.1"/>
    </source>
</evidence>
<evidence type="ECO:0000259" key="15">
    <source>
        <dbReference type="PROSITE" id="PS50109"/>
    </source>
</evidence>
<gene>
    <name evidence="16" type="primary">phoR</name>
    <name evidence="16" type="ORF">DHf2319_01675</name>
</gene>
<dbReference type="Gene3D" id="3.30.565.10">
    <property type="entry name" value="Histidine kinase-like ATPase, C-terminal domain"/>
    <property type="match status" value="1"/>
</dbReference>
<name>A0ABY4AR68_9BURK</name>
<protein>
    <recommendedName>
        <fullName evidence="3">histidine kinase</fullName>
        <ecNumber evidence="3">2.7.13.3</ecNumber>
    </recommendedName>
</protein>
<keyword evidence="11" id="KW-0067">ATP-binding</keyword>
<keyword evidence="8 14" id="KW-0812">Transmembrane</keyword>
<evidence type="ECO:0000256" key="6">
    <source>
        <dbReference type="ARBA" id="ARBA00022553"/>
    </source>
</evidence>
<keyword evidence="5" id="KW-1003">Cell membrane</keyword>
<dbReference type="PRINTS" id="PR00344">
    <property type="entry name" value="BCTRLSENSOR"/>
</dbReference>
<evidence type="ECO:0000256" key="5">
    <source>
        <dbReference type="ARBA" id="ARBA00022475"/>
    </source>
</evidence>
<keyword evidence="4" id="KW-0813">Transport</keyword>
<dbReference type="PANTHER" id="PTHR45453:SF1">
    <property type="entry name" value="PHOSPHATE REGULON SENSOR PROTEIN PHOR"/>
    <property type="match status" value="1"/>
</dbReference>
<dbReference type="InterPro" id="IPR035965">
    <property type="entry name" value="PAS-like_dom_sf"/>
</dbReference>
<comment type="subcellular location">
    <subcellularLocation>
        <location evidence="2">Cell membrane</location>
    </subcellularLocation>
</comment>
<dbReference type="InterPro" id="IPR013767">
    <property type="entry name" value="PAS_fold"/>
</dbReference>